<organism evidence="1 2">
    <name type="scientific">Brassica carinata</name>
    <name type="common">Ethiopian mustard</name>
    <name type="synonym">Abyssinian cabbage</name>
    <dbReference type="NCBI Taxonomy" id="52824"/>
    <lineage>
        <taxon>Eukaryota</taxon>
        <taxon>Viridiplantae</taxon>
        <taxon>Streptophyta</taxon>
        <taxon>Embryophyta</taxon>
        <taxon>Tracheophyta</taxon>
        <taxon>Spermatophyta</taxon>
        <taxon>Magnoliopsida</taxon>
        <taxon>eudicotyledons</taxon>
        <taxon>Gunneridae</taxon>
        <taxon>Pentapetalae</taxon>
        <taxon>rosids</taxon>
        <taxon>malvids</taxon>
        <taxon>Brassicales</taxon>
        <taxon>Brassicaceae</taxon>
        <taxon>Brassiceae</taxon>
        <taxon>Brassica</taxon>
    </lineage>
</organism>
<dbReference type="AlphaFoldDB" id="A0A8X7RG24"/>
<evidence type="ECO:0008006" key="3">
    <source>
        <dbReference type="Google" id="ProtNLM"/>
    </source>
</evidence>
<evidence type="ECO:0000313" key="1">
    <source>
        <dbReference type="EMBL" id="KAG2288529.1"/>
    </source>
</evidence>
<proteinExistence type="predicted"/>
<dbReference type="Proteomes" id="UP000886595">
    <property type="component" value="Unassembled WGS sequence"/>
</dbReference>
<sequence length="171" mass="19096">MVIDLETFEQHPWGYEAVTDLVFCIKGITPERLSKESYSVNGFIQVLQILMYHELAKKTIEKVDKFEGQVNCLSHDVEELEHNNSNSMRGDIHLAIPGSCVQHSPHIANSKLKFSGKLQRVHGSEIGNDEVLSICENTKSGKDDQTDEPSSATLSTRELFVSVCLLASSIY</sequence>
<gene>
    <name evidence="1" type="ORF">Bca52824_048133</name>
</gene>
<dbReference type="OrthoDB" id="10440367at2759"/>
<keyword evidence="2" id="KW-1185">Reference proteome</keyword>
<protein>
    <recommendedName>
        <fullName evidence="3">DUF1985 domain-containing protein</fullName>
    </recommendedName>
</protein>
<accession>A0A8X7RG24</accession>
<comment type="caution">
    <text evidence="1">The sequence shown here is derived from an EMBL/GenBank/DDBJ whole genome shotgun (WGS) entry which is preliminary data.</text>
</comment>
<dbReference type="EMBL" id="JAAMPC010000010">
    <property type="protein sequence ID" value="KAG2288529.1"/>
    <property type="molecule type" value="Genomic_DNA"/>
</dbReference>
<reference evidence="1 2" key="1">
    <citation type="submission" date="2020-02" db="EMBL/GenBank/DDBJ databases">
        <authorList>
            <person name="Ma Q."/>
            <person name="Huang Y."/>
            <person name="Song X."/>
            <person name="Pei D."/>
        </authorList>
    </citation>
    <scope>NUCLEOTIDE SEQUENCE [LARGE SCALE GENOMIC DNA]</scope>
    <source>
        <strain evidence="1">Sxm20200214</strain>
        <tissue evidence="1">Leaf</tissue>
    </source>
</reference>
<name>A0A8X7RG24_BRACI</name>
<evidence type="ECO:0000313" key="2">
    <source>
        <dbReference type="Proteomes" id="UP000886595"/>
    </source>
</evidence>